<sequence>MVRRFLYIVFLLVSVPCLLLADIRQKGNQHGIALPQGMLTGPMVSMVADTVKTLKSSAKPDTKVKEVAKAKKQPKPEKVDEGADAKKDKPKRQRRPDGMERPPEIPRRIDN</sequence>
<dbReference type="RefSeq" id="WP_173416280.1">
    <property type="nucleotide sequence ID" value="NZ_CP054139.1"/>
</dbReference>
<reference evidence="2 3" key="1">
    <citation type="submission" date="2020-05" db="EMBL/GenBank/DDBJ databases">
        <title>Mucilaginibacter mali sp. nov.</title>
        <authorList>
            <person name="Kim H.S."/>
            <person name="Lee K.C."/>
            <person name="Suh M.K."/>
            <person name="Kim J.-S."/>
            <person name="Han K.-I."/>
            <person name="Eom M.K."/>
            <person name="Shin Y.K."/>
            <person name="Lee J.-S."/>
        </authorList>
    </citation>
    <scope>NUCLEOTIDE SEQUENCE [LARGE SCALE GENOMIC DNA]</scope>
    <source>
        <strain evidence="2 3">G2-14</strain>
    </source>
</reference>
<dbReference type="AlphaFoldDB" id="A0A7D4UN27"/>
<evidence type="ECO:0000313" key="2">
    <source>
        <dbReference type="EMBL" id="QKJ31621.1"/>
    </source>
</evidence>
<gene>
    <name evidence="2" type="ORF">HQ865_18235</name>
</gene>
<feature type="region of interest" description="Disordered" evidence="1">
    <location>
        <begin position="58"/>
        <end position="111"/>
    </location>
</feature>
<feature type="compositionally biased region" description="Basic and acidic residues" evidence="1">
    <location>
        <begin position="95"/>
        <end position="111"/>
    </location>
</feature>
<dbReference type="Proteomes" id="UP000505355">
    <property type="component" value="Chromosome"/>
</dbReference>
<dbReference type="EMBL" id="CP054139">
    <property type="protein sequence ID" value="QKJ31621.1"/>
    <property type="molecule type" value="Genomic_DNA"/>
</dbReference>
<name>A0A7D4UN27_9SPHI</name>
<accession>A0A7D4UN27</accession>
<feature type="compositionally biased region" description="Basic and acidic residues" evidence="1">
    <location>
        <begin position="58"/>
        <end position="87"/>
    </location>
</feature>
<proteinExistence type="predicted"/>
<protein>
    <submittedName>
        <fullName evidence="2">Uncharacterized protein</fullName>
    </submittedName>
</protein>
<organism evidence="2 3">
    <name type="scientific">Mucilaginibacter mali</name>
    <dbReference type="NCBI Taxonomy" id="2740462"/>
    <lineage>
        <taxon>Bacteria</taxon>
        <taxon>Pseudomonadati</taxon>
        <taxon>Bacteroidota</taxon>
        <taxon>Sphingobacteriia</taxon>
        <taxon>Sphingobacteriales</taxon>
        <taxon>Sphingobacteriaceae</taxon>
        <taxon>Mucilaginibacter</taxon>
    </lineage>
</organism>
<evidence type="ECO:0000313" key="3">
    <source>
        <dbReference type="Proteomes" id="UP000505355"/>
    </source>
</evidence>
<keyword evidence="3" id="KW-1185">Reference proteome</keyword>
<dbReference type="KEGG" id="mmab:HQ865_18235"/>
<evidence type="ECO:0000256" key="1">
    <source>
        <dbReference type="SAM" id="MobiDB-lite"/>
    </source>
</evidence>